<organism evidence="1 2">
    <name type="scientific">Hallella bergensis DSM 17361</name>
    <dbReference type="NCBI Taxonomy" id="585502"/>
    <lineage>
        <taxon>Bacteria</taxon>
        <taxon>Pseudomonadati</taxon>
        <taxon>Bacteroidota</taxon>
        <taxon>Bacteroidia</taxon>
        <taxon>Bacteroidales</taxon>
        <taxon>Prevotellaceae</taxon>
        <taxon>Hallella</taxon>
    </lineage>
</organism>
<dbReference type="eggNOG" id="ENOG50333JI">
    <property type="taxonomic scope" value="Bacteria"/>
</dbReference>
<accession>D1PWI3</accession>
<reference evidence="1 2" key="1">
    <citation type="submission" date="2009-10" db="EMBL/GenBank/DDBJ databases">
        <authorList>
            <person name="Qin X."/>
            <person name="Bachman B."/>
            <person name="Battles P."/>
            <person name="Bell A."/>
            <person name="Bess C."/>
            <person name="Bickham C."/>
            <person name="Chaboub L."/>
            <person name="Chen D."/>
            <person name="Coyle M."/>
            <person name="Deiros D.R."/>
            <person name="Dinh H."/>
            <person name="Forbes L."/>
            <person name="Fowler G."/>
            <person name="Francisco L."/>
            <person name="Fu Q."/>
            <person name="Gubbala S."/>
            <person name="Hale W."/>
            <person name="Han Y."/>
            <person name="Hemphill L."/>
            <person name="Highlander S.K."/>
            <person name="Hirani K."/>
            <person name="Hogues M."/>
            <person name="Jackson L."/>
            <person name="Jakkamsetti A."/>
            <person name="Javaid M."/>
            <person name="Jiang H."/>
            <person name="Korchina V."/>
            <person name="Kovar C."/>
            <person name="Lara F."/>
            <person name="Lee S."/>
            <person name="Mata R."/>
            <person name="Mathew T."/>
            <person name="Moen C."/>
            <person name="Morales K."/>
            <person name="Munidasa M."/>
            <person name="Nazareth L."/>
            <person name="Ngo R."/>
            <person name="Nguyen L."/>
            <person name="Okwuonu G."/>
            <person name="Ongeri F."/>
            <person name="Patil S."/>
            <person name="Petrosino J."/>
            <person name="Pham C."/>
            <person name="Pham P."/>
            <person name="Pu L.-L."/>
            <person name="Puazo M."/>
            <person name="Raj R."/>
            <person name="Reid J."/>
            <person name="Rouhana J."/>
            <person name="Saada N."/>
            <person name="Shang Y."/>
            <person name="Simmons D."/>
            <person name="Thornton R."/>
            <person name="Warren J."/>
            <person name="Weissenberger G."/>
            <person name="Zhang J."/>
            <person name="Zhang L."/>
            <person name="Zhou C."/>
            <person name="Zhu D."/>
            <person name="Muzny D."/>
            <person name="Worley K."/>
            <person name="Gibbs R."/>
        </authorList>
    </citation>
    <scope>NUCLEOTIDE SEQUENCE [LARGE SCALE GENOMIC DNA]</scope>
    <source>
        <strain evidence="1 2">DSM 17361</strain>
    </source>
</reference>
<dbReference type="HOGENOM" id="CLU_172471_1_0_10"/>
<dbReference type="NCBIfam" id="TIGR03853">
    <property type="entry name" value="matur_matur"/>
    <property type="match status" value="1"/>
</dbReference>
<dbReference type="InterPro" id="IPR019620">
    <property type="entry name" value="Metal-bd_prot_put"/>
</dbReference>
<proteinExistence type="predicted"/>
<dbReference type="AlphaFoldDB" id="D1PWI3"/>
<dbReference type="Pfam" id="PF10678">
    <property type="entry name" value="DUF2492"/>
    <property type="match status" value="1"/>
</dbReference>
<dbReference type="RefSeq" id="WP_007173422.1">
    <property type="nucleotide sequence ID" value="NZ_GG704780.1"/>
</dbReference>
<evidence type="ECO:0000313" key="1">
    <source>
        <dbReference type="EMBL" id="EFA44245.1"/>
    </source>
</evidence>
<dbReference type="OrthoDB" id="285410at2"/>
<evidence type="ECO:0000313" key="2">
    <source>
        <dbReference type="Proteomes" id="UP000003160"/>
    </source>
</evidence>
<comment type="caution">
    <text evidence="1">The sequence shown here is derived from an EMBL/GenBank/DDBJ whole genome shotgun (WGS) entry which is preliminary data.</text>
</comment>
<protein>
    <submittedName>
        <fullName evidence="1">Putative metal-binding protein</fullName>
    </submittedName>
</protein>
<keyword evidence="2" id="KW-1185">Reference proteome</keyword>
<dbReference type="EMBL" id="ACKS01000057">
    <property type="protein sequence ID" value="EFA44245.1"/>
    <property type="molecule type" value="Genomic_DNA"/>
</dbReference>
<sequence length="77" mass="8562">MIHGHEVIQMMRGNSYPTRESLVQAIIDKFGADARFQTCSAENLTAKQLVEFLEARGKFMPAGSDGFTVDESKVCNH</sequence>
<gene>
    <name evidence="1" type="ORF">HMPREF0645_1318</name>
</gene>
<name>D1PWI3_9BACT</name>
<dbReference type="Proteomes" id="UP000003160">
    <property type="component" value="Unassembled WGS sequence"/>
</dbReference>